<organism evidence="6 7">
    <name type="scientific">Oxyplasma meridianum</name>
    <dbReference type="NCBI Taxonomy" id="3073602"/>
    <lineage>
        <taxon>Archaea</taxon>
        <taxon>Methanobacteriati</taxon>
        <taxon>Thermoplasmatota</taxon>
        <taxon>Thermoplasmata</taxon>
        <taxon>Thermoplasmatales</taxon>
        <taxon>Thermoplasmataceae</taxon>
        <taxon>Oxyplasma</taxon>
    </lineage>
</organism>
<dbReference type="AlphaFoldDB" id="A0AAX4NG62"/>
<dbReference type="RefSeq" id="WP_393971684.1">
    <property type="nucleotide sequence ID" value="NZ_CP133772.1"/>
</dbReference>
<dbReference type="SUPFAM" id="SSF54862">
    <property type="entry name" value="4Fe-4S ferredoxins"/>
    <property type="match status" value="1"/>
</dbReference>
<dbReference type="GO" id="GO:0046872">
    <property type="term" value="F:metal ion binding"/>
    <property type="evidence" value="ECO:0007669"/>
    <property type="project" value="UniProtKB-KW"/>
</dbReference>
<reference evidence="6 7" key="1">
    <citation type="submission" date="2023-09" db="EMBL/GenBank/DDBJ databases">
        <authorList>
            <person name="Golyshina O.V."/>
            <person name="Lunev E.A."/>
            <person name="Bargiela R."/>
            <person name="Gaines M.C."/>
            <person name="Daum B."/>
            <person name="Bale N.J."/>
            <person name="Koenen M."/>
            <person name="Sinninghe Damst J.S."/>
            <person name="Yakimov M."/>
            <person name="Golyshin P.N."/>
        </authorList>
    </citation>
    <scope>NUCLEOTIDE SEQUENCE [LARGE SCALE GENOMIC DNA]</scope>
    <source>
        <strain evidence="6 7">M1</strain>
    </source>
</reference>
<gene>
    <name evidence="6" type="ORF">OXIME_000260</name>
</gene>
<evidence type="ECO:0000256" key="1">
    <source>
        <dbReference type="ARBA" id="ARBA00022448"/>
    </source>
</evidence>
<keyword evidence="4" id="KW-0408">Iron</keyword>
<name>A0AAX4NG62_9ARCH</name>
<sequence>MSGYRISLDRKGCLSDAICTALCPSNWFMDSDGKASYRKEVIGEKDLEENMEASKSCPTGIIRISKIE</sequence>
<evidence type="ECO:0000256" key="2">
    <source>
        <dbReference type="ARBA" id="ARBA00022723"/>
    </source>
</evidence>
<evidence type="ECO:0000313" key="7">
    <source>
        <dbReference type="Proteomes" id="UP001451606"/>
    </source>
</evidence>
<evidence type="ECO:0000256" key="4">
    <source>
        <dbReference type="ARBA" id="ARBA00023004"/>
    </source>
</evidence>
<evidence type="ECO:0000313" key="6">
    <source>
        <dbReference type="EMBL" id="WYX99720.1"/>
    </source>
</evidence>
<keyword evidence="5" id="KW-0411">Iron-sulfur</keyword>
<dbReference type="GO" id="GO:0051536">
    <property type="term" value="F:iron-sulfur cluster binding"/>
    <property type="evidence" value="ECO:0007669"/>
    <property type="project" value="UniProtKB-KW"/>
</dbReference>
<dbReference type="KEGG" id="omr:OXIME_000260"/>
<keyword evidence="7" id="KW-1185">Reference proteome</keyword>
<dbReference type="PANTHER" id="PTHR36923">
    <property type="entry name" value="FERREDOXIN"/>
    <property type="match status" value="1"/>
</dbReference>
<dbReference type="PANTHER" id="PTHR36923:SF3">
    <property type="entry name" value="FERREDOXIN"/>
    <property type="match status" value="1"/>
</dbReference>
<dbReference type="Gene3D" id="3.30.70.20">
    <property type="match status" value="1"/>
</dbReference>
<protein>
    <submittedName>
        <fullName evidence="6">Ferredoxin</fullName>
    </submittedName>
</protein>
<dbReference type="Pfam" id="PF13459">
    <property type="entry name" value="Fer4_15"/>
    <property type="match status" value="1"/>
</dbReference>
<dbReference type="Proteomes" id="UP001451606">
    <property type="component" value="Chromosome"/>
</dbReference>
<keyword evidence="1" id="KW-0813">Transport</keyword>
<evidence type="ECO:0000256" key="5">
    <source>
        <dbReference type="ARBA" id="ARBA00023014"/>
    </source>
</evidence>
<dbReference type="InterPro" id="IPR051269">
    <property type="entry name" value="Fe-S_cluster_ET"/>
</dbReference>
<accession>A0AAX4NG62</accession>
<keyword evidence="2" id="KW-0479">Metal-binding</keyword>
<dbReference type="EMBL" id="CP133772">
    <property type="protein sequence ID" value="WYX99720.1"/>
    <property type="molecule type" value="Genomic_DNA"/>
</dbReference>
<dbReference type="GeneID" id="95966984"/>
<evidence type="ECO:0000256" key="3">
    <source>
        <dbReference type="ARBA" id="ARBA00022982"/>
    </source>
</evidence>
<keyword evidence="3" id="KW-0249">Electron transport</keyword>
<proteinExistence type="predicted"/>